<organism evidence="1 2">
    <name type="scientific">Rubus argutus</name>
    <name type="common">Southern blackberry</name>
    <dbReference type="NCBI Taxonomy" id="59490"/>
    <lineage>
        <taxon>Eukaryota</taxon>
        <taxon>Viridiplantae</taxon>
        <taxon>Streptophyta</taxon>
        <taxon>Embryophyta</taxon>
        <taxon>Tracheophyta</taxon>
        <taxon>Spermatophyta</taxon>
        <taxon>Magnoliopsida</taxon>
        <taxon>eudicotyledons</taxon>
        <taxon>Gunneridae</taxon>
        <taxon>Pentapetalae</taxon>
        <taxon>rosids</taxon>
        <taxon>fabids</taxon>
        <taxon>Rosales</taxon>
        <taxon>Rosaceae</taxon>
        <taxon>Rosoideae</taxon>
        <taxon>Rosoideae incertae sedis</taxon>
        <taxon>Rubus</taxon>
    </lineage>
</organism>
<dbReference type="Proteomes" id="UP001457282">
    <property type="component" value="Unassembled WGS sequence"/>
</dbReference>
<name>A0AAW1YGT4_RUBAR</name>
<comment type="caution">
    <text evidence="1">The sequence shown here is derived from an EMBL/GenBank/DDBJ whole genome shotgun (WGS) entry which is preliminary data.</text>
</comment>
<protein>
    <submittedName>
        <fullName evidence="1">Uncharacterized protein</fullName>
    </submittedName>
</protein>
<reference evidence="1 2" key="1">
    <citation type="journal article" date="2023" name="G3 (Bethesda)">
        <title>A chromosome-length genome assembly and annotation of blackberry (Rubus argutus, cv. 'Hillquist').</title>
        <authorList>
            <person name="Bruna T."/>
            <person name="Aryal R."/>
            <person name="Dudchenko O."/>
            <person name="Sargent D.J."/>
            <person name="Mead D."/>
            <person name="Buti M."/>
            <person name="Cavallini A."/>
            <person name="Hytonen T."/>
            <person name="Andres J."/>
            <person name="Pham M."/>
            <person name="Weisz D."/>
            <person name="Mascagni F."/>
            <person name="Usai G."/>
            <person name="Natali L."/>
            <person name="Bassil N."/>
            <person name="Fernandez G.E."/>
            <person name="Lomsadze A."/>
            <person name="Armour M."/>
            <person name="Olukolu B."/>
            <person name="Poorten T."/>
            <person name="Britton C."/>
            <person name="Davik J."/>
            <person name="Ashrafi H."/>
            <person name="Aiden E.L."/>
            <person name="Borodovsky M."/>
            <person name="Worthington M."/>
        </authorList>
    </citation>
    <scope>NUCLEOTIDE SEQUENCE [LARGE SCALE GENOMIC DNA]</scope>
    <source>
        <strain evidence="1">PI 553951</strain>
    </source>
</reference>
<dbReference type="AlphaFoldDB" id="A0AAW1YGT4"/>
<gene>
    <name evidence="1" type="ORF">M0R45_003904</name>
</gene>
<dbReference type="EMBL" id="JBEDUW010000001">
    <property type="protein sequence ID" value="KAK9948323.1"/>
    <property type="molecule type" value="Genomic_DNA"/>
</dbReference>
<proteinExistence type="predicted"/>
<evidence type="ECO:0000313" key="2">
    <source>
        <dbReference type="Proteomes" id="UP001457282"/>
    </source>
</evidence>
<accession>A0AAW1YGT4</accession>
<evidence type="ECO:0000313" key="1">
    <source>
        <dbReference type="EMBL" id="KAK9948323.1"/>
    </source>
</evidence>
<sequence>MGVPQGFIGYGLTKGSIWHYRLAVEEDSPKALYGHTLGSGSVEVDSPNGLYGHIRGSGAVEEDSPKALCAMHAYQERWKKTPQRVLYGHTRVSGAVEEDQ</sequence>
<keyword evidence="2" id="KW-1185">Reference proteome</keyword>